<dbReference type="SUPFAM" id="SSF48498">
    <property type="entry name" value="Tetracyclin repressor-like, C-terminal domain"/>
    <property type="match status" value="1"/>
</dbReference>
<dbReference type="InterPro" id="IPR041490">
    <property type="entry name" value="KstR2_TetR_C"/>
</dbReference>
<evidence type="ECO:0000256" key="5">
    <source>
        <dbReference type="SAM" id="MobiDB-lite"/>
    </source>
</evidence>
<dbReference type="SUPFAM" id="SSF46689">
    <property type="entry name" value="Homeodomain-like"/>
    <property type="match status" value="1"/>
</dbReference>
<keyword evidence="2 4" id="KW-0238">DNA-binding</keyword>
<dbReference type="PATRIC" id="fig|1293439.3.peg.2042"/>
<dbReference type="Pfam" id="PF00440">
    <property type="entry name" value="TetR_N"/>
    <property type="match status" value="1"/>
</dbReference>
<feature type="domain" description="HTH tetR-type" evidence="6">
    <location>
        <begin position="9"/>
        <end position="69"/>
    </location>
</feature>
<keyword evidence="3" id="KW-0804">Transcription</keyword>
<organism evidence="7 8">
    <name type="scientific">Devosia epidermidihirudinis</name>
    <dbReference type="NCBI Taxonomy" id="1293439"/>
    <lineage>
        <taxon>Bacteria</taxon>
        <taxon>Pseudomonadati</taxon>
        <taxon>Pseudomonadota</taxon>
        <taxon>Alphaproteobacteria</taxon>
        <taxon>Hyphomicrobiales</taxon>
        <taxon>Devosiaceae</taxon>
        <taxon>Devosia</taxon>
    </lineage>
</organism>
<dbReference type="Gene3D" id="1.10.357.10">
    <property type="entry name" value="Tetracycline Repressor, domain 2"/>
    <property type="match status" value="1"/>
</dbReference>
<gene>
    <name evidence="7" type="ORF">WH87_12205</name>
</gene>
<feature type="compositionally biased region" description="Polar residues" evidence="5">
    <location>
        <begin position="210"/>
        <end position="221"/>
    </location>
</feature>
<dbReference type="InterPro" id="IPR001647">
    <property type="entry name" value="HTH_TetR"/>
</dbReference>
<feature type="DNA-binding region" description="H-T-H motif" evidence="4">
    <location>
        <begin position="32"/>
        <end position="51"/>
    </location>
</feature>
<evidence type="ECO:0000256" key="3">
    <source>
        <dbReference type="ARBA" id="ARBA00023163"/>
    </source>
</evidence>
<reference evidence="7 8" key="1">
    <citation type="submission" date="2015-03" db="EMBL/GenBank/DDBJ databases">
        <authorList>
            <person name="Lepp D."/>
            <person name="Hassan Y.I."/>
            <person name="Li X.-Z."/>
            <person name="Zhou T."/>
        </authorList>
    </citation>
    <scope>NUCLEOTIDE SEQUENCE [LARGE SCALE GENOMIC DNA]</scope>
    <source>
        <strain evidence="7 8">E84</strain>
    </source>
</reference>
<sequence length="221" mass="24327">MTLVDTLETQRRRHIIDCTINVLVRDGVAGTSLSRVAREAKVAKGIICYYFKSKDGLYDAVLTSVRERTVAAAIAKIERLEDAWERISAFVAAYVAHVRDHRAEILALRHLASTKAGGSAASDHLSVWREQQAWLADALAEGQETGAFKEFDVDIVANAMSGAIESGLLQWAHDPETDLEHRADQLLALFEPGVRDTQFDPVRQNPHLEGNTQSGTDHGTP</sequence>
<dbReference type="InterPro" id="IPR050109">
    <property type="entry name" value="HTH-type_TetR-like_transc_reg"/>
</dbReference>
<evidence type="ECO:0000313" key="7">
    <source>
        <dbReference type="EMBL" id="KKC37310.1"/>
    </source>
</evidence>
<proteinExistence type="predicted"/>
<dbReference type="Gene3D" id="1.10.10.60">
    <property type="entry name" value="Homeodomain-like"/>
    <property type="match status" value="1"/>
</dbReference>
<dbReference type="AlphaFoldDB" id="A0A0F5Q8P0"/>
<evidence type="ECO:0000256" key="1">
    <source>
        <dbReference type="ARBA" id="ARBA00023015"/>
    </source>
</evidence>
<dbReference type="EMBL" id="LANJ01000019">
    <property type="protein sequence ID" value="KKC37310.1"/>
    <property type="molecule type" value="Genomic_DNA"/>
</dbReference>
<comment type="caution">
    <text evidence="7">The sequence shown here is derived from an EMBL/GenBank/DDBJ whole genome shotgun (WGS) entry which is preliminary data.</text>
</comment>
<dbReference type="GO" id="GO:0003700">
    <property type="term" value="F:DNA-binding transcription factor activity"/>
    <property type="evidence" value="ECO:0007669"/>
    <property type="project" value="TreeGrafter"/>
</dbReference>
<dbReference type="PANTHER" id="PTHR30055:SF234">
    <property type="entry name" value="HTH-TYPE TRANSCRIPTIONAL REGULATOR BETI"/>
    <property type="match status" value="1"/>
</dbReference>
<evidence type="ECO:0000256" key="2">
    <source>
        <dbReference type="ARBA" id="ARBA00023125"/>
    </source>
</evidence>
<evidence type="ECO:0000313" key="8">
    <source>
        <dbReference type="Proteomes" id="UP000033411"/>
    </source>
</evidence>
<accession>A0A0F5Q8P0</accession>
<dbReference type="OrthoDB" id="9809265at2"/>
<keyword evidence="8" id="KW-1185">Reference proteome</keyword>
<dbReference type="InterPro" id="IPR009057">
    <property type="entry name" value="Homeodomain-like_sf"/>
</dbReference>
<name>A0A0F5Q8P0_9HYPH</name>
<feature type="region of interest" description="Disordered" evidence="5">
    <location>
        <begin position="198"/>
        <end position="221"/>
    </location>
</feature>
<dbReference type="Proteomes" id="UP000033411">
    <property type="component" value="Unassembled WGS sequence"/>
</dbReference>
<evidence type="ECO:0000256" key="4">
    <source>
        <dbReference type="PROSITE-ProRule" id="PRU00335"/>
    </source>
</evidence>
<dbReference type="PROSITE" id="PS50977">
    <property type="entry name" value="HTH_TETR_2"/>
    <property type="match status" value="1"/>
</dbReference>
<dbReference type="GO" id="GO:0000976">
    <property type="term" value="F:transcription cis-regulatory region binding"/>
    <property type="evidence" value="ECO:0007669"/>
    <property type="project" value="TreeGrafter"/>
</dbReference>
<protein>
    <recommendedName>
        <fullName evidence="6">HTH tetR-type domain-containing protein</fullName>
    </recommendedName>
</protein>
<evidence type="ECO:0000259" key="6">
    <source>
        <dbReference type="PROSITE" id="PS50977"/>
    </source>
</evidence>
<keyword evidence="1" id="KW-0805">Transcription regulation</keyword>
<dbReference type="InterPro" id="IPR036271">
    <property type="entry name" value="Tet_transcr_reg_TetR-rel_C_sf"/>
</dbReference>
<dbReference type="Pfam" id="PF17932">
    <property type="entry name" value="TetR_C_24"/>
    <property type="match status" value="1"/>
</dbReference>
<dbReference type="STRING" id="1293439.WH87_12205"/>
<dbReference type="PANTHER" id="PTHR30055">
    <property type="entry name" value="HTH-TYPE TRANSCRIPTIONAL REGULATOR RUTR"/>
    <property type="match status" value="1"/>
</dbReference>